<proteinExistence type="predicted"/>
<accession>A0A0N1NX77</accession>
<dbReference type="GeneID" id="28732528"/>
<evidence type="ECO:0000313" key="2">
    <source>
        <dbReference type="Proteomes" id="UP000038010"/>
    </source>
</evidence>
<dbReference type="RefSeq" id="XP_017996843.1">
    <property type="nucleotide sequence ID" value="XM_018140647.1"/>
</dbReference>
<sequence length="43" mass="4807">MSQVVCAPSWNKPKPTLESMPIEVPERIVTFAMPNNAESIYSI</sequence>
<dbReference type="Proteomes" id="UP000038010">
    <property type="component" value="Unassembled WGS sequence"/>
</dbReference>
<protein>
    <submittedName>
        <fullName evidence="1">Uncharacterized protein</fullName>
    </submittedName>
</protein>
<name>A0A0N1NX77_9EURO</name>
<comment type="caution">
    <text evidence="1">The sequence shown here is derived from an EMBL/GenBank/DDBJ whole genome shotgun (WGS) entry which is preliminary data.</text>
</comment>
<dbReference type="AlphaFoldDB" id="A0A0N1NX77"/>
<dbReference type="VEuPathDB" id="FungiDB:AB675_11772"/>
<organism evidence="1 2">
    <name type="scientific">Cyphellophora attinorum</name>
    <dbReference type="NCBI Taxonomy" id="1664694"/>
    <lineage>
        <taxon>Eukaryota</taxon>
        <taxon>Fungi</taxon>
        <taxon>Dikarya</taxon>
        <taxon>Ascomycota</taxon>
        <taxon>Pezizomycotina</taxon>
        <taxon>Eurotiomycetes</taxon>
        <taxon>Chaetothyriomycetidae</taxon>
        <taxon>Chaetothyriales</taxon>
        <taxon>Cyphellophoraceae</taxon>
        <taxon>Cyphellophora</taxon>
    </lineage>
</organism>
<reference evidence="1 2" key="1">
    <citation type="submission" date="2015-06" db="EMBL/GenBank/DDBJ databases">
        <title>Draft genome of the ant-associated black yeast Phialophora attae CBS 131958.</title>
        <authorList>
            <person name="Moreno L.F."/>
            <person name="Stielow B.J."/>
            <person name="de Hoog S."/>
            <person name="Vicente V.A."/>
            <person name="Weiss V.A."/>
            <person name="de Vries M."/>
            <person name="Cruz L.M."/>
            <person name="Souza E.M."/>
        </authorList>
    </citation>
    <scope>NUCLEOTIDE SEQUENCE [LARGE SCALE GENOMIC DNA]</scope>
    <source>
        <strain evidence="1 2">CBS 131958</strain>
    </source>
</reference>
<evidence type="ECO:0000313" key="1">
    <source>
        <dbReference type="EMBL" id="KPI36880.1"/>
    </source>
</evidence>
<dbReference type="EMBL" id="LFJN01000028">
    <property type="protein sequence ID" value="KPI36880.1"/>
    <property type="molecule type" value="Genomic_DNA"/>
</dbReference>
<gene>
    <name evidence="1" type="ORF">AB675_11772</name>
</gene>
<keyword evidence="2" id="KW-1185">Reference proteome</keyword>